<dbReference type="Proteomes" id="UP000509742">
    <property type="component" value="Chromosome"/>
</dbReference>
<proteinExistence type="predicted"/>
<dbReference type="GeneID" id="56927890"/>
<keyword evidence="5" id="KW-1185">Reference proteome</keyword>
<evidence type="ECO:0000259" key="1">
    <source>
        <dbReference type="Pfam" id="PF13086"/>
    </source>
</evidence>
<dbReference type="PANTHER" id="PTHR43788:SF8">
    <property type="entry name" value="DNA-BINDING PROTEIN SMUBP-2"/>
    <property type="match status" value="1"/>
</dbReference>
<evidence type="ECO:0000313" key="3">
    <source>
        <dbReference type="EMBL" id="BCD69387.1"/>
    </source>
</evidence>
<dbReference type="GO" id="GO:0043139">
    <property type="term" value="F:5'-3' DNA helicase activity"/>
    <property type="evidence" value="ECO:0007669"/>
    <property type="project" value="TreeGrafter"/>
</dbReference>
<dbReference type="OrthoDB" id="9757917at2"/>
<gene>
    <name evidence="2" type="ORF">NHP190020_00320</name>
    <name evidence="3" type="ORF">SNTW_00320</name>
</gene>
<sequence>MSVLGELAQINRQKRVYKDLVSNKNCANPYLADFLFDISRARQPQTLESIDTWFNTNLNKKQRLAVQKMLGAIDIALVQGPPGTGKTTVIAEAILQFVQRGQSVLLSSQSHEAIDNALERLPNHLSLKVIRLKKTSNESKIAPMLKKMLLGAITVLQKVMPKKF</sequence>
<evidence type="ECO:0000313" key="2">
    <source>
        <dbReference type="EMBL" id="BCD44993.1"/>
    </source>
</evidence>
<dbReference type="Gene3D" id="3.40.50.300">
    <property type="entry name" value="P-loop containing nucleotide triphosphate hydrolases"/>
    <property type="match status" value="1"/>
</dbReference>
<evidence type="ECO:0000313" key="4">
    <source>
        <dbReference type="Proteomes" id="UP000317935"/>
    </source>
</evidence>
<dbReference type="EMBL" id="AP023036">
    <property type="protein sequence ID" value="BCD44993.1"/>
    <property type="molecule type" value="Genomic_DNA"/>
</dbReference>
<organism evidence="3 4">
    <name type="scientific">Helicobacter suis</name>
    <dbReference type="NCBI Taxonomy" id="104628"/>
    <lineage>
        <taxon>Bacteria</taxon>
        <taxon>Pseudomonadati</taxon>
        <taxon>Campylobacterota</taxon>
        <taxon>Epsilonproteobacteria</taxon>
        <taxon>Campylobacterales</taxon>
        <taxon>Helicobacteraceae</taxon>
        <taxon>Helicobacter</taxon>
    </lineage>
</organism>
<dbReference type="AlphaFoldDB" id="A0A6J4CV87"/>
<dbReference type="RefSeq" id="WP_080552442.1">
    <property type="nucleotide sequence ID" value="NZ_AP019774.1"/>
</dbReference>
<dbReference type="InterPro" id="IPR027417">
    <property type="entry name" value="P-loop_NTPase"/>
</dbReference>
<feature type="domain" description="DNA2/NAM7 helicase helicase" evidence="1">
    <location>
        <begin position="57"/>
        <end position="144"/>
    </location>
</feature>
<name>A0A6J4CV87_9HELI</name>
<dbReference type="Proteomes" id="UP000317935">
    <property type="component" value="Chromosome"/>
</dbReference>
<dbReference type="SUPFAM" id="SSF52540">
    <property type="entry name" value="P-loop containing nucleoside triphosphate hydrolases"/>
    <property type="match status" value="1"/>
</dbReference>
<dbReference type="InterPro" id="IPR050534">
    <property type="entry name" value="Coronavir_polyprotein_1ab"/>
</dbReference>
<accession>A0A6J4CV87</accession>
<dbReference type="InterPro" id="IPR041677">
    <property type="entry name" value="DNA2/NAM7_AAA_11"/>
</dbReference>
<dbReference type="EMBL" id="AP019774">
    <property type="protein sequence ID" value="BCD69387.1"/>
    <property type="molecule type" value="Genomic_DNA"/>
</dbReference>
<evidence type="ECO:0000313" key="5">
    <source>
        <dbReference type="Proteomes" id="UP000509742"/>
    </source>
</evidence>
<reference evidence="2 5" key="2">
    <citation type="submission" date="2020-04" db="EMBL/GenBank/DDBJ databases">
        <title>Genomic analysis of gastric non-Helicobacter pylori Helicobacters isolated in Japan.</title>
        <authorList>
            <person name="Suzuki M."/>
            <person name="Rimbara E."/>
        </authorList>
    </citation>
    <scope>NUCLEOTIDE SEQUENCE [LARGE SCALE GENOMIC DNA]</scope>
    <source>
        <strain evidence="2 5">NHP19-0020</strain>
    </source>
</reference>
<dbReference type="Pfam" id="PF13086">
    <property type="entry name" value="AAA_11"/>
    <property type="match status" value="1"/>
</dbReference>
<dbReference type="PANTHER" id="PTHR43788">
    <property type="entry name" value="DNA2/NAM7 HELICASE FAMILY MEMBER"/>
    <property type="match status" value="1"/>
</dbReference>
<protein>
    <recommendedName>
        <fullName evidence="1">DNA2/NAM7 helicase helicase domain-containing protein</fullName>
    </recommendedName>
</protein>
<reference evidence="3 4" key="1">
    <citation type="submission" date="2019-06" db="EMBL/GenBank/DDBJ databases">
        <title>Complete genome sequence of Helicobacter suis SNTW101c.</title>
        <authorList>
            <person name="Rimbara E."/>
            <person name="Suzuki M."/>
            <person name="Matsui H."/>
            <person name="Nakamura M."/>
            <person name="Mori S."/>
            <person name="Shibayama K."/>
        </authorList>
    </citation>
    <scope>NUCLEOTIDE SEQUENCE [LARGE SCALE GENOMIC DNA]</scope>
    <source>
        <strain evidence="3 4">SNTW101c</strain>
    </source>
</reference>